<dbReference type="SUPFAM" id="SSF50494">
    <property type="entry name" value="Trypsin-like serine proteases"/>
    <property type="match status" value="1"/>
</dbReference>
<dbReference type="EMBL" id="BAABME010006613">
    <property type="protein sequence ID" value="GAA0168846.1"/>
    <property type="molecule type" value="Genomic_DNA"/>
</dbReference>
<reference evidence="1 2" key="1">
    <citation type="submission" date="2024-01" db="EMBL/GenBank/DDBJ databases">
        <title>The complete chloroplast genome sequence of Lithospermum erythrorhizon: insights into the phylogenetic relationship among Boraginaceae species and the maternal lineages of purple gromwells.</title>
        <authorList>
            <person name="Okada T."/>
            <person name="Watanabe K."/>
        </authorList>
    </citation>
    <scope>NUCLEOTIDE SEQUENCE [LARGE SCALE GENOMIC DNA]</scope>
</reference>
<sequence>MRGLRGSWCFCNGGAKKEKLKRTIFCSKSQAIARICNKGIGFFIQRNLLLTTHANLPSLEAAEIRLHSGVAASLIPRRFFISSSVLDLTIVGIDVMDKNTQLQPLQYIKTSRKANLDLGKAIYLLGYADENELVAGEGKVVIATDNLIKMSTDGIAWSPGSAGFDIHGNLAFMVCDPMKLATSPNTKLSISSSSSLTSQIKDHPTQFGIPISVICDWLNQH</sequence>
<proteinExistence type="predicted"/>
<evidence type="ECO:0000313" key="1">
    <source>
        <dbReference type="EMBL" id="GAA0168846.1"/>
    </source>
</evidence>
<name>A0AAV3R0V3_LITER</name>
<dbReference type="InterPro" id="IPR009003">
    <property type="entry name" value="Peptidase_S1_PA"/>
</dbReference>
<protein>
    <submittedName>
        <fullName evidence="1">Uncharacterized protein</fullName>
    </submittedName>
</protein>
<comment type="caution">
    <text evidence="1">The sequence shown here is derived from an EMBL/GenBank/DDBJ whole genome shotgun (WGS) entry which is preliminary data.</text>
</comment>
<gene>
    <name evidence="1" type="ORF">LIER_23470</name>
</gene>
<dbReference type="AlphaFoldDB" id="A0AAV3R0V3"/>
<organism evidence="1 2">
    <name type="scientific">Lithospermum erythrorhizon</name>
    <name type="common">Purple gromwell</name>
    <name type="synonym">Lithospermum officinale var. erythrorhizon</name>
    <dbReference type="NCBI Taxonomy" id="34254"/>
    <lineage>
        <taxon>Eukaryota</taxon>
        <taxon>Viridiplantae</taxon>
        <taxon>Streptophyta</taxon>
        <taxon>Embryophyta</taxon>
        <taxon>Tracheophyta</taxon>
        <taxon>Spermatophyta</taxon>
        <taxon>Magnoliopsida</taxon>
        <taxon>eudicotyledons</taxon>
        <taxon>Gunneridae</taxon>
        <taxon>Pentapetalae</taxon>
        <taxon>asterids</taxon>
        <taxon>lamiids</taxon>
        <taxon>Boraginales</taxon>
        <taxon>Boraginaceae</taxon>
        <taxon>Boraginoideae</taxon>
        <taxon>Lithospermeae</taxon>
        <taxon>Lithospermum</taxon>
    </lineage>
</organism>
<evidence type="ECO:0000313" key="2">
    <source>
        <dbReference type="Proteomes" id="UP001454036"/>
    </source>
</evidence>
<dbReference type="PANTHER" id="PTHR35729:SF1">
    <property type="entry name" value="T1B9.12 PROTEIN"/>
    <property type="match status" value="1"/>
</dbReference>
<dbReference type="Proteomes" id="UP001454036">
    <property type="component" value="Unassembled WGS sequence"/>
</dbReference>
<dbReference type="PANTHER" id="PTHR35729">
    <property type="entry name" value="T1B9.12 PROTEIN"/>
    <property type="match status" value="1"/>
</dbReference>
<keyword evidence="2" id="KW-1185">Reference proteome</keyword>
<accession>A0AAV3R0V3</accession>